<accession>A0ABD1P2X4</accession>
<keyword evidence="4" id="KW-0138">CF(0)</keyword>
<evidence type="ECO:0000256" key="6">
    <source>
        <dbReference type="ARBA" id="ARBA00022781"/>
    </source>
</evidence>
<dbReference type="AlphaFoldDB" id="A0ABD1P2X4"/>
<keyword evidence="7" id="KW-1133">Transmembrane helix</keyword>
<keyword evidence="8" id="KW-0406">Ion transport</keyword>
<protein>
    <recommendedName>
        <fullName evidence="11">F-ATPase protein 6</fullName>
    </recommendedName>
</protein>
<proteinExistence type="inferred from homology"/>
<sequence length="145" mass="16195">MMAGHSSVKILSGSAWTMLCMNDLFYFIGDPGPLFIVLALTGLELGVAISQAHGLGADEAFLLSSRSALAPDLELAVLGLRLGFFLESLPFRYFRPLPLSWSRLPLAKYFQSSRLAACAAPKSWTFWRWLEPLHEIEEPVLFRHI</sequence>
<dbReference type="PANTHER" id="PTHR11410">
    <property type="entry name" value="ATP SYNTHASE SUBUNIT A"/>
    <property type="match status" value="1"/>
</dbReference>
<evidence type="ECO:0000313" key="13">
    <source>
        <dbReference type="Proteomes" id="UP001604277"/>
    </source>
</evidence>
<keyword evidence="10" id="KW-0066">ATP synthesis</keyword>
<keyword evidence="3" id="KW-0813">Transport</keyword>
<gene>
    <name evidence="12" type="ORF">Fot_56502</name>
</gene>
<dbReference type="GO" id="GO:0006754">
    <property type="term" value="P:ATP biosynthetic process"/>
    <property type="evidence" value="ECO:0007669"/>
    <property type="project" value="UniProtKB-KW"/>
</dbReference>
<comment type="subcellular location">
    <subcellularLocation>
        <location evidence="1">Membrane</location>
        <topology evidence="1">Multi-pass membrane protein</topology>
    </subcellularLocation>
</comment>
<dbReference type="PANTHER" id="PTHR11410:SF0">
    <property type="entry name" value="ATP SYNTHASE SUBUNIT A"/>
    <property type="match status" value="1"/>
</dbReference>
<comment type="similarity">
    <text evidence="2">Belongs to the ATPase A chain family.</text>
</comment>
<dbReference type="InterPro" id="IPR045083">
    <property type="entry name" value="ATP_synth_F0_asu_bact/mt"/>
</dbReference>
<evidence type="ECO:0000256" key="4">
    <source>
        <dbReference type="ARBA" id="ARBA00022547"/>
    </source>
</evidence>
<dbReference type="Proteomes" id="UP001604277">
    <property type="component" value="Unassembled WGS sequence"/>
</dbReference>
<keyword evidence="9" id="KW-0472">Membrane</keyword>
<evidence type="ECO:0000256" key="11">
    <source>
        <dbReference type="ARBA" id="ARBA00032954"/>
    </source>
</evidence>
<evidence type="ECO:0000313" key="12">
    <source>
        <dbReference type="EMBL" id="KAL2457091.1"/>
    </source>
</evidence>
<evidence type="ECO:0000256" key="7">
    <source>
        <dbReference type="ARBA" id="ARBA00022989"/>
    </source>
</evidence>
<evidence type="ECO:0000256" key="3">
    <source>
        <dbReference type="ARBA" id="ARBA00022448"/>
    </source>
</evidence>
<evidence type="ECO:0000256" key="5">
    <source>
        <dbReference type="ARBA" id="ARBA00022692"/>
    </source>
</evidence>
<organism evidence="12 13">
    <name type="scientific">Forsythia ovata</name>
    <dbReference type="NCBI Taxonomy" id="205694"/>
    <lineage>
        <taxon>Eukaryota</taxon>
        <taxon>Viridiplantae</taxon>
        <taxon>Streptophyta</taxon>
        <taxon>Embryophyta</taxon>
        <taxon>Tracheophyta</taxon>
        <taxon>Spermatophyta</taxon>
        <taxon>Magnoliopsida</taxon>
        <taxon>eudicotyledons</taxon>
        <taxon>Gunneridae</taxon>
        <taxon>Pentapetalae</taxon>
        <taxon>asterids</taxon>
        <taxon>lamiids</taxon>
        <taxon>Lamiales</taxon>
        <taxon>Oleaceae</taxon>
        <taxon>Forsythieae</taxon>
        <taxon>Forsythia</taxon>
    </lineage>
</organism>
<evidence type="ECO:0000256" key="8">
    <source>
        <dbReference type="ARBA" id="ARBA00023065"/>
    </source>
</evidence>
<evidence type="ECO:0000256" key="10">
    <source>
        <dbReference type="ARBA" id="ARBA00023310"/>
    </source>
</evidence>
<evidence type="ECO:0000256" key="9">
    <source>
        <dbReference type="ARBA" id="ARBA00023136"/>
    </source>
</evidence>
<reference evidence="13" key="1">
    <citation type="submission" date="2024-07" db="EMBL/GenBank/DDBJ databases">
        <title>Two chromosome-level genome assemblies of Korean endemic species Abeliophyllum distichum and Forsythia ovata (Oleaceae).</title>
        <authorList>
            <person name="Jang H."/>
        </authorList>
    </citation>
    <scope>NUCLEOTIDE SEQUENCE [LARGE SCALE GENOMIC DNA]</scope>
</reference>
<evidence type="ECO:0000256" key="2">
    <source>
        <dbReference type="ARBA" id="ARBA00006810"/>
    </source>
</evidence>
<dbReference type="GO" id="GO:0045259">
    <property type="term" value="C:proton-transporting ATP synthase complex"/>
    <property type="evidence" value="ECO:0007669"/>
    <property type="project" value="UniProtKB-KW"/>
</dbReference>
<evidence type="ECO:0000256" key="1">
    <source>
        <dbReference type="ARBA" id="ARBA00004141"/>
    </source>
</evidence>
<name>A0ABD1P2X4_9LAMI</name>
<keyword evidence="6" id="KW-0375">Hydrogen ion transport</keyword>
<dbReference type="GO" id="GO:1902600">
    <property type="term" value="P:proton transmembrane transport"/>
    <property type="evidence" value="ECO:0007669"/>
    <property type="project" value="UniProtKB-KW"/>
</dbReference>
<keyword evidence="13" id="KW-1185">Reference proteome</keyword>
<dbReference type="EMBL" id="JBFOLJ010000045">
    <property type="protein sequence ID" value="KAL2457091.1"/>
    <property type="molecule type" value="Genomic_DNA"/>
</dbReference>
<comment type="caution">
    <text evidence="12">The sequence shown here is derived from an EMBL/GenBank/DDBJ whole genome shotgun (WGS) entry which is preliminary data.</text>
</comment>
<keyword evidence="5" id="KW-0812">Transmembrane</keyword>